<evidence type="ECO:0000259" key="1">
    <source>
        <dbReference type="Pfam" id="PF20037"/>
    </source>
</evidence>
<dbReference type="KEGG" id="arf:AR1Y2_0151"/>
<dbReference type="Pfam" id="PF20037">
    <property type="entry name" value="DUF6440"/>
    <property type="match status" value="1"/>
</dbReference>
<feature type="domain" description="DUF6440" evidence="1">
    <location>
        <begin position="7"/>
        <end position="56"/>
    </location>
</feature>
<gene>
    <name evidence="2" type="ORF">AR1Y2_0151</name>
</gene>
<protein>
    <recommendedName>
        <fullName evidence="1">DUF6440 domain-containing protein</fullName>
    </recommendedName>
</protein>
<evidence type="ECO:0000313" key="2">
    <source>
        <dbReference type="EMBL" id="QCP33605.1"/>
    </source>
</evidence>
<organism evidence="2 3">
    <name type="scientific">Anaerostipes rhamnosivorans</name>
    <dbReference type="NCBI Taxonomy" id="1229621"/>
    <lineage>
        <taxon>Bacteria</taxon>
        <taxon>Bacillati</taxon>
        <taxon>Bacillota</taxon>
        <taxon>Clostridia</taxon>
        <taxon>Lachnospirales</taxon>
        <taxon>Lachnospiraceae</taxon>
        <taxon>Anaerostipes</taxon>
    </lineage>
</organism>
<keyword evidence="3" id="KW-1185">Reference proteome</keyword>
<sequence>MMKSDDRFKRIYKQGKMTVTEIWVDRVTGVNYLYHVDGYSGGLTPLLDRDGKPVVSPVINR</sequence>
<evidence type="ECO:0000313" key="3">
    <source>
        <dbReference type="Proteomes" id="UP000298653"/>
    </source>
</evidence>
<reference evidence="2 3" key="1">
    <citation type="submission" date="2019-05" db="EMBL/GenBank/DDBJ databases">
        <title>Complete genome sequencing of Anaerostipes rhamnosivorans.</title>
        <authorList>
            <person name="Bui T.P.N."/>
            <person name="de Vos W.M."/>
        </authorList>
    </citation>
    <scope>NUCLEOTIDE SEQUENCE [LARGE SCALE GENOMIC DNA]</scope>
    <source>
        <strain evidence="2 3">1y2</strain>
    </source>
</reference>
<dbReference type="Proteomes" id="UP000298653">
    <property type="component" value="Chromosome"/>
</dbReference>
<dbReference type="EMBL" id="CP040058">
    <property type="protein sequence ID" value="QCP33605.1"/>
    <property type="molecule type" value="Genomic_DNA"/>
</dbReference>
<name>A0A4P8IAD8_9FIRM</name>
<proteinExistence type="predicted"/>
<dbReference type="InterPro" id="IPR045515">
    <property type="entry name" value="DUF6440"/>
</dbReference>
<dbReference type="AlphaFoldDB" id="A0A4P8IAD8"/>
<accession>A0A4P8IAD8</accession>